<evidence type="ECO:0000256" key="5">
    <source>
        <dbReference type="ARBA" id="ARBA00014314"/>
    </source>
</evidence>
<dbReference type="InterPro" id="IPR028058">
    <property type="entry name" value="Fis1_TPR_N"/>
</dbReference>
<keyword evidence="17" id="KW-0472">Membrane</keyword>
<dbReference type="GO" id="GO:0000422">
    <property type="term" value="P:autophagy of mitochondrion"/>
    <property type="evidence" value="ECO:0007669"/>
    <property type="project" value="TreeGrafter"/>
</dbReference>
<sequence>MSPSLPCEWDEDFWGAGESSFQLDAADVESPLKPEELQVLRAQYEKEGEYVGLQTKFNYAWGLIKSNSRPDQQEGVRLLSEIFRNSRERRRECLYYLALGNYKLGNYAEARRYNELLLELEPANLQAGSLKGLIDEKVAKEGLHQSYYTHTHTHKLATMDQSSTQDAPPQSQQAAAHRDMMFCHECSDEWYRDQHGLTCPECGSDFTEIIEDNNDPRARAFGHDGDDSDSLPELEESAGHLHPAHNPWQSDDPDEADISNLHFTQTAPGRFNIRGTATRTVSPQELQGGLGAASMGGFMSLLSGLAGAAASPNTQARASRFTYSTGTPAFPRDANSAEARVEPVDGMNVMAGLMAAWGAPPGHVVAHYHTDGTLHGEQNPGTEAQLPILQFFSSLGFMGPGGANLGDFAHSQEALDRIVSQLMEQTATSNAPGPATRADIDSLARKNVTEEMLGEEHKAECSICMDEVNIGEEVTALPCNHWFHHQCVSAWLLEHDTCPHCRKGITKRAEGESNSAGSPGAQADRTSQMPGSFSPSGSGSINDPYVVPPGTPAPPGPARSQTDSTDTASSSAAQGGISDRIRRGLFGAPQSQ</sequence>
<evidence type="ECO:0000256" key="6">
    <source>
        <dbReference type="ARBA" id="ARBA00022679"/>
    </source>
</evidence>
<evidence type="ECO:0000313" key="22">
    <source>
        <dbReference type="EMBL" id="KAF1940524.1"/>
    </source>
</evidence>
<dbReference type="OrthoDB" id="8062037at2759"/>
<name>A0A6A5SLM1_9PLEO</name>
<dbReference type="PROSITE" id="PS50089">
    <property type="entry name" value="ZF_RING_2"/>
    <property type="match status" value="1"/>
</dbReference>
<keyword evidence="6" id="KW-0808">Transferase</keyword>
<comment type="similarity">
    <text evidence="3">Belongs to the FIS1 family.</text>
</comment>
<evidence type="ECO:0000256" key="16">
    <source>
        <dbReference type="ARBA" id="ARBA00023128"/>
    </source>
</evidence>
<evidence type="ECO:0000313" key="23">
    <source>
        <dbReference type="Proteomes" id="UP000800038"/>
    </source>
</evidence>
<dbReference type="Gene3D" id="1.25.40.10">
    <property type="entry name" value="Tetratricopeptide repeat domain"/>
    <property type="match status" value="1"/>
</dbReference>
<dbReference type="GO" id="GO:0061630">
    <property type="term" value="F:ubiquitin protein ligase activity"/>
    <property type="evidence" value="ECO:0007669"/>
    <property type="project" value="UniProtKB-EC"/>
</dbReference>
<dbReference type="InterPro" id="IPR001841">
    <property type="entry name" value="Znf_RING"/>
</dbReference>
<evidence type="ECO:0000256" key="20">
    <source>
        <dbReference type="SAM" id="MobiDB-lite"/>
    </source>
</evidence>
<proteinExistence type="inferred from homology"/>
<dbReference type="SUPFAM" id="SSF48452">
    <property type="entry name" value="TPR-like"/>
    <property type="match status" value="1"/>
</dbReference>
<dbReference type="FunFam" id="3.30.40.10:FF:000127">
    <property type="entry name" value="E3 ubiquitin-protein ligase RNF181"/>
    <property type="match status" value="1"/>
</dbReference>
<comment type="catalytic activity">
    <reaction evidence="1">
        <text>S-ubiquitinyl-[E2 ubiquitin-conjugating enzyme]-L-cysteine + [acceptor protein]-L-lysine = [E2 ubiquitin-conjugating enzyme]-L-cysteine + N(6)-ubiquitinyl-[acceptor protein]-L-lysine.</text>
        <dbReference type="EC" id="2.3.2.27"/>
    </reaction>
</comment>
<feature type="compositionally biased region" description="Acidic residues" evidence="20">
    <location>
        <begin position="226"/>
        <end position="236"/>
    </location>
</feature>
<dbReference type="InterPro" id="IPR011990">
    <property type="entry name" value="TPR-like_helical_dom_sf"/>
</dbReference>
<keyword evidence="12" id="KW-1000">Mitochondrion outer membrane</keyword>
<dbReference type="PANTHER" id="PTHR13247:SF0">
    <property type="entry name" value="MITOCHONDRIAL FISSION 1 PROTEIN"/>
    <property type="match status" value="1"/>
</dbReference>
<dbReference type="Proteomes" id="UP000800038">
    <property type="component" value="Unassembled WGS sequence"/>
</dbReference>
<evidence type="ECO:0000256" key="3">
    <source>
        <dbReference type="ARBA" id="ARBA00008937"/>
    </source>
</evidence>
<evidence type="ECO:0000256" key="15">
    <source>
        <dbReference type="ARBA" id="ARBA00022989"/>
    </source>
</evidence>
<gene>
    <name evidence="22" type="ORF">EJ02DRAFT_445405</name>
</gene>
<evidence type="ECO:0000256" key="7">
    <source>
        <dbReference type="ARBA" id="ARBA00022692"/>
    </source>
</evidence>
<accession>A0A6A5SLM1</accession>
<evidence type="ECO:0000256" key="10">
    <source>
        <dbReference type="ARBA" id="ARBA00022771"/>
    </source>
</evidence>
<feature type="domain" description="RING-type" evidence="21">
    <location>
        <begin position="461"/>
        <end position="502"/>
    </location>
</feature>
<keyword evidence="9" id="KW-0677">Repeat</keyword>
<dbReference type="FunFam" id="1.25.40.10:FF:000179">
    <property type="entry name" value="Mitochondrial fission 1 protein"/>
    <property type="match status" value="1"/>
</dbReference>
<evidence type="ECO:0000256" key="11">
    <source>
        <dbReference type="ARBA" id="ARBA00022786"/>
    </source>
</evidence>
<comment type="function">
    <text evidence="18">Has a role in mitochondrial fission. Has a role in outer membrane fission but not matrix separation.</text>
</comment>
<dbReference type="GO" id="GO:0008270">
    <property type="term" value="F:zinc ion binding"/>
    <property type="evidence" value="ECO:0007669"/>
    <property type="project" value="UniProtKB-KW"/>
</dbReference>
<feature type="compositionally biased region" description="Basic and acidic residues" evidence="20">
    <location>
        <begin position="215"/>
        <end position="225"/>
    </location>
</feature>
<feature type="region of interest" description="Disordered" evidence="20">
    <location>
        <begin position="508"/>
        <end position="592"/>
    </location>
</feature>
<dbReference type="GO" id="GO:0005778">
    <property type="term" value="C:peroxisomal membrane"/>
    <property type="evidence" value="ECO:0007669"/>
    <property type="project" value="TreeGrafter"/>
</dbReference>
<evidence type="ECO:0000256" key="12">
    <source>
        <dbReference type="ARBA" id="ARBA00022787"/>
    </source>
</evidence>
<dbReference type="Pfam" id="PF13639">
    <property type="entry name" value="zf-RING_2"/>
    <property type="match status" value="1"/>
</dbReference>
<feature type="compositionally biased region" description="Low complexity" evidence="20">
    <location>
        <begin position="530"/>
        <end position="540"/>
    </location>
</feature>
<dbReference type="InterPro" id="IPR033745">
    <property type="entry name" value="Fis1_cytosol"/>
</dbReference>
<keyword evidence="15" id="KW-1133">Transmembrane helix</keyword>
<dbReference type="CDD" id="cd12212">
    <property type="entry name" value="Fis1"/>
    <property type="match status" value="1"/>
</dbReference>
<evidence type="ECO:0000256" key="2">
    <source>
        <dbReference type="ARBA" id="ARBA00004572"/>
    </source>
</evidence>
<evidence type="ECO:0000256" key="1">
    <source>
        <dbReference type="ARBA" id="ARBA00000900"/>
    </source>
</evidence>
<feature type="region of interest" description="Disordered" evidence="20">
    <location>
        <begin position="215"/>
        <end position="257"/>
    </location>
</feature>
<keyword evidence="8" id="KW-0479">Metal-binding</keyword>
<dbReference type="Pfam" id="PF14852">
    <property type="entry name" value="Fis1_TPR_N"/>
    <property type="match status" value="1"/>
</dbReference>
<dbReference type="PANTHER" id="PTHR13247">
    <property type="entry name" value="TETRATRICOPEPTIDE REPEAT PROTEIN 11 TPR REPEAT PROTEIN 11"/>
    <property type="match status" value="1"/>
</dbReference>
<reference evidence="22" key="1">
    <citation type="journal article" date="2020" name="Stud. Mycol.">
        <title>101 Dothideomycetes genomes: a test case for predicting lifestyles and emergence of pathogens.</title>
        <authorList>
            <person name="Haridas S."/>
            <person name="Albert R."/>
            <person name="Binder M."/>
            <person name="Bloem J."/>
            <person name="Labutti K."/>
            <person name="Salamov A."/>
            <person name="Andreopoulos B."/>
            <person name="Baker S."/>
            <person name="Barry K."/>
            <person name="Bills G."/>
            <person name="Bluhm B."/>
            <person name="Cannon C."/>
            <person name="Castanera R."/>
            <person name="Culley D."/>
            <person name="Daum C."/>
            <person name="Ezra D."/>
            <person name="Gonzalez J."/>
            <person name="Henrissat B."/>
            <person name="Kuo A."/>
            <person name="Liang C."/>
            <person name="Lipzen A."/>
            <person name="Lutzoni F."/>
            <person name="Magnuson J."/>
            <person name="Mondo S."/>
            <person name="Nolan M."/>
            <person name="Ohm R."/>
            <person name="Pangilinan J."/>
            <person name="Park H.-J."/>
            <person name="Ramirez L."/>
            <person name="Alfaro M."/>
            <person name="Sun H."/>
            <person name="Tritt A."/>
            <person name="Yoshinaga Y."/>
            <person name="Zwiers L.-H."/>
            <person name="Turgeon B."/>
            <person name="Goodwin S."/>
            <person name="Spatafora J."/>
            <person name="Crous P."/>
            <person name="Grigoriev I."/>
        </authorList>
    </citation>
    <scope>NUCLEOTIDE SEQUENCE</scope>
    <source>
        <strain evidence="22">CBS 161.51</strain>
    </source>
</reference>
<keyword evidence="16" id="KW-0496">Mitochondrion</keyword>
<keyword evidence="14" id="KW-0862">Zinc</keyword>
<dbReference type="EC" id="2.3.2.27" evidence="4"/>
<evidence type="ECO:0000256" key="8">
    <source>
        <dbReference type="ARBA" id="ARBA00022723"/>
    </source>
</evidence>
<keyword evidence="23" id="KW-1185">Reference proteome</keyword>
<keyword evidence="13" id="KW-0802">TPR repeat</keyword>
<dbReference type="GO" id="GO:0005741">
    <property type="term" value="C:mitochondrial outer membrane"/>
    <property type="evidence" value="ECO:0007669"/>
    <property type="project" value="UniProtKB-SubCell"/>
</dbReference>
<dbReference type="InterPro" id="IPR028061">
    <property type="entry name" value="Fis1_TPR_C"/>
</dbReference>
<comment type="subcellular location">
    <subcellularLocation>
        <location evidence="2">Mitochondrion outer membrane</location>
        <topology evidence="2">Single-pass membrane protein</topology>
    </subcellularLocation>
</comment>
<dbReference type="Pfam" id="PF14853">
    <property type="entry name" value="Fis1_TPR_C"/>
    <property type="match status" value="1"/>
</dbReference>
<evidence type="ECO:0000256" key="17">
    <source>
        <dbReference type="ARBA" id="ARBA00023136"/>
    </source>
</evidence>
<dbReference type="AlphaFoldDB" id="A0A6A5SLM1"/>
<organism evidence="22 23">
    <name type="scientific">Clathrospora elynae</name>
    <dbReference type="NCBI Taxonomy" id="706981"/>
    <lineage>
        <taxon>Eukaryota</taxon>
        <taxon>Fungi</taxon>
        <taxon>Dikarya</taxon>
        <taxon>Ascomycota</taxon>
        <taxon>Pezizomycotina</taxon>
        <taxon>Dothideomycetes</taxon>
        <taxon>Pleosporomycetidae</taxon>
        <taxon>Pleosporales</taxon>
        <taxon>Diademaceae</taxon>
        <taxon>Clathrospora</taxon>
    </lineage>
</organism>
<dbReference type="GO" id="GO:0000266">
    <property type="term" value="P:mitochondrial fission"/>
    <property type="evidence" value="ECO:0007669"/>
    <property type="project" value="InterPro"/>
</dbReference>
<dbReference type="InterPro" id="IPR016543">
    <property type="entry name" value="Fis1"/>
</dbReference>
<dbReference type="InterPro" id="IPR013083">
    <property type="entry name" value="Znf_RING/FYVE/PHD"/>
</dbReference>
<evidence type="ECO:0000256" key="4">
    <source>
        <dbReference type="ARBA" id="ARBA00012483"/>
    </source>
</evidence>
<dbReference type="SUPFAM" id="SSF57850">
    <property type="entry name" value="RING/U-box"/>
    <property type="match status" value="1"/>
</dbReference>
<keyword evidence="10 19" id="KW-0863">Zinc-finger</keyword>
<keyword evidence="11" id="KW-0833">Ubl conjugation pathway</keyword>
<dbReference type="EMBL" id="ML976061">
    <property type="protein sequence ID" value="KAF1940524.1"/>
    <property type="molecule type" value="Genomic_DNA"/>
</dbReference>
<keyword evidence="7" id="KW-0812">Transmembrane</keyword>
<dbReference type="GO" id="GO:0016559">
    <property type="term" value="P:peroxisome fission"/>
    <property type="evidence" value="ECO:0007669"/>
    <property type="project" value="TreeGrafter"/>
</dbReference>
<evidence type="ECO:0000259" key="21">
    <source>
        <dbReference type="PROSITE" id="PS50089"/>
    </source>
</evidence>
<evidence type="ECO:0000256" key="14">
    <source>
        <dbReference type="ARBA" id="ARBA00022833"/>
    </source>
</evidence>
<protein>
    <recommendedName>
        <fullName evidence="5">Mitochondrial fission 1 protein</fullName>
        <ecNumber evidence="4">2.3.2.27</ecNumber>
    </recommendedName>
</protein>
<feature type="compositionally biased region" description="Low complexity" evidence="20">
    <location>
        <begin position="558"/>
        <end position="574"/>
    </location>
</feature>
<dbReference type="SMART" id="SM00184">
    <property type="entry name" value="RING"/>
    <property type="match status" value="1"/>
</dbReference>
<feature type="compositionally biased region" description="Pro residues" evidence="20">
    <location>
        <begin position="546"/>
        <end position="557"/>
    </location>
</feature>
<evidence type="ECO:0000256" key="19">
    <source>
        <dbReference type="PROSITE-ProRule" id="PRU00175"/>
    </source>
</evidence>
<dbReference type="Gene3D" id="3.30.40.10">
    <property type="entry name" value="Zinc/RING finger domain, C3HC4 (zinc finger)"/>
    <property type="match status" value="1"/>
</dbReference>
<evidence type="ECO:0000256" key="9">
    <source>
        <dbReference type="ARBA" id="ARBA00022737"/>
    </source>
</evidence>
<dbReference type="GO" id="GO:0016567">
    <property type="term" value="P:protein ubiquitination"/>
    <property type="evidence" value="ECO:0007669"/>
    <property type="project" value="UniProtKB-ARBA"/>
</dbReference>
<evidence type="ECO:0000256" key="18">
    <source>
        <dbReference type="ARBA" id="ARBA00025016"/>
    </source>
</evidence>
<evidence type="ECO:0000256" key="13">
    <source>
        <dbReference type="ARBA" id="ARBA00022803"/>
    </source>
</evidence>